<protein>
    <submittedName>
        <fullName evidence="1">Uncharacterized protein</fullName>
    </submittedName>
</protein>
<dbReference type="AlphaFoldDB" id="I1BUT0"/>
<evidence type="ECO:0000313" key="1">
    <source>
        <dbReference type="EMBL" id="EIE79960.1"/>
    </source>
</evidence>
<gene>
    <name evidence="1" type="ORF">RO3G_04665</name>
</gene>
<reference evidence="1 2" key="1">
    <citation type="journal article" date="2009" name="PLoS Genet.">
        <title>Genomic analysis of the basal lineage fungus Rhizopus oryzae reveals a whole-genome duplication.</title>
        <authorList>
            <person name="Ma L.-J."/>
            <person name="Ibrahim A.S."/>
            <person name="Skory C."/>
            <person name="Grabherr M.G."/>
            <person name="Burger G."/>
            <person name="Butler M."/>
            <person name="Elias M."/>
            <person name="Idnurm A."/>
            <person name="Lang B.F."/>
            <person name="Sone T."/>
            <person name="Abe A."/>
            <person name="Calvo S.E."/>
            <person name="Corrochano L.M."/>
            <person name="Engels R."/>
            <person name="Fu J."/>
            <person name="Hansberg W."/>
            <person name="Kim J.-M."/>
            <person name="Kodira C.D."/>
            <person name="Koehrsen M.J."/>
            <person name="Liu B."/>
            <person name="Miranda-Saavedra D."/>
            <person name="O'Leary S."/>
            <person name="Ortiz-Castellanos L."/>
            <person name="Poulter R."/>
            <person name="Rodriguez-Romero J."/>
            <person name="Ruiz-Herrera J."/>
            <person name="Shen Y.-Q."/>
            <person name="Zeng Q."/>
            <person name="Galagan J."/>
            <person name="Birren B.W."/>
            <person name="Cuomo C.A."/>
            <person name="Wickes B.L."/>
        </authorList>
    </citation>
    <scope>NUCLEOTIDE SEQUENCE [LARGE SCALE GENOMIC DNA]</scope>
    <source>
        <strain evidence="2">RA 99-880 / ATCC MYA-4621 / FGSC 9543 / NRRL 43880</strain>
    </source>
</reference>
<sequence length="66" mass="7204">MPAGCPTQFPFTYHNTTSSDDVVDNDVNINVDLDIDMESKSSVSIESVASSLNGNKRIQVVNPDHH</sequence>
<dbReference type="EMBL" id="CH476734">
    <property type="protein sequence ID" value="EIE79960.1"/>
    <property type="molecule type" value="Genomic_DNA"/>
</dbReference>
<proteinExistence type="predicted"/>
<dbReference type="Proteomes" id="UP000009138">
    <property type="component" value="Unassembled WGS sequence"/>
</dbReference>
<dbReference type="GeneID" id="93611636"/>
<organism evidence="1 2">
    <name type="scientific">Rhizopus delemar (strain RA 99-880 / ATCC MYA-4621 / FGSC 9543 / NRRL 43880)</name>
    <name type="common">Mucormycosis agent</name>
    <name type="synonym">Rhizopus arrhizus var. delemar</name>
    <dbReference type="NCBI Taxonomy" id="246409"/>
    <lineage>
        <taxon>Eukaryota</taxon>
        <taxon>Fungi</taxon>
        <taxon>Fungi incertae sedis</taxon>
        <taxon>Mucoromycota</taxon>
        <taxon>Mucoromycotina</taxon>
        <taxon>Mucoromycetes</taxon>
        <taxon>Mucorales</taxon>
        <taxon>Mucorineae</taxon>
        <taxon>Rhizopodaceae</taxon>
        <taxon>Rhizopus</taxon>
    </lineage>
</organism>
<dbReference type="RefSeq" id="XP_067515356.1">
    <property type="nucleotide sequence ID" value="XM_067659255.1"/>
</dbReference>
<dbReference type="InParanoid" id="I1BUT0"/>
<name>I1BUT0_RHIO9</name>
<dbReference type="VEuPathDB" id="FungiDB:RO3G_04665"/>
<accession>I1BUT0</accession>
<evidence type="ECO:0000313" key="2">
    <source>
        <dbReference type="Proteomes" id="UP000009138"/>
    </source>
</evidence>
<keyword evidence="2" id="KW-1185">Reference proteome</keyword>